<keyword evidence="2" id="KW-0328">Glycosyltransferase</keyword>
<dbReference type="Gene3D" id="3.40.50.2020">
    <property type="match status" value="1"/>
</dbReference>
<sequence>MNVDRRFRDRAEAGRLLADRLAEIEWHDPVVLALPRGGVPVAVPVAGRLGVPVEVFVARKVGMPGDEEFGIGAVAENLEEMVVGDAAAQLGFDPHKLGELAAREREEVRRRVEVYRGGRPLPELAGRDVILIDDGLATGVTMEAAALAVRAAGPRRLVIAVPVGAPSTRSRLAGVADAVVCLTAPPRLGAIGAWYDDFQQVGDGEVLDLLAAAGSGAGPR</sequence>
<dbReference type="Pfam" id="PF00156">
    <property type="entry name" value="Pribosyltran"/>
    <property type="match status" value="1"/>
</dbReference>
<dbReference type="InterPro" id="IPR000836">
    <property type="entry name" value="PRTase_dom"/>
</dbReference>
<dbReference type="CDD" id="cd06223">
    <property type="entry name" value="PRTases_typeI"/>
    <property type="match status" value="1"/>
</dbReference>
<feature type="domain" description="Phosphoribosyltransferase" evidence="1">
    <location>
        <begin position="12"/>
        <end position="172"/>
    </location>
</feature>
<comment type="caution">
    <text evidence="2">The sequence shown here is derived from an EMBL/GenBank/DDBJ whole genome shotgun (WGS) entry which is preliminary data.</text>
</comment>
<evidence type="ECO:0000313" key="2">
    <source>
        <dbReference type="EMBL" id="GAA1987255.1"/>
    </source>
</evidence>
<keyword evidence="2" id="KW-0808">Transferase</keyword>
<keyword evidence="3" id="KW-1185">Reference proteome</keyword>
<gene>
    <name evidence="2" type="ORF">GCM10009838_57510</name>
</gene>
<dbReference type="GO" id="GO:0016757">
    <property type="term" value="F:glycosyltransferase activity"/>
    <property type="evidence" value="ECO:0007669"/>
    <property type="project" value="UniProtKB-KW"/>
</dbReference>
<dbReference type="EMBL" id="BAAAQM010000038">
    <property type="protein sequence ID" value="GAA1987255.1"/>
    <property type="molecule type" value="Genomic_DNA"/>
</dbReference>
<dbReference type="SUPFAM" id="SSF53271">
    <property type="entry name" value="PRTase-like"/>
    <property type="match status" value="1"/>
</dbReference>
<name>A0ABN2SIZ2_9ACTN</name>
<proteinExistence type="predicted"/>
<dbReference type="Proteomes" id="UP001499854">
    <property type="component" value="Unassembled WGS sequence"/>
</dbReference>
<dbReference type="InterPro" id="IPR029057">
    <property type="entry name" value="PRTase-like"/>
</dbReference>
<dbReference type="RefSeq" id="WP_344660261.1">
    <property type="nucleotide sequence ID" value="NZ_BAAAQM010000038.1"/>
</dbReference>
<protein>
    <submittedName>
        <fullName evidence="2">Phosphoribosyltransferase family protein</fullName>
    </submittedName>
</protein>
<evidence type="ECO:0000259" key="1">
    <source>
        <dbReference type="Pfam" id="PF00156"/>
    </source>
</evidence>
<accession>A0ABN2SIZ2</accession>
<organism evidence="2 3">
    <name type="scientific">Catenulispora subtropica</name>
    <dbReference type="NCBI Taxonomy" id="450798"/>
    <lineage>
        <taxon>Bacteria</taxon>
        <taxon>Bacillati</taxon>
        <taxon>Actinomycetota</taxon>
        <taxon>Actinomycetes</taxon>
        <taxon>Catenulisporales</taxon>
        <taxon>Catenulisporaceae</taxon>
        <taxon>Catenulispora</taxon>
    </lineage>
</organism>
<reference evidence="2 3" key="1">
    <citation type="journal article" date="2019" name="Int. J. Syst. Evol. Microbiol.">
        <title>The Global Catalogue of Microorganisms (GCM) 10K type strain sequencing project: providing services to taxonomists for standard genome sequencing and annotation.</title>
        <authorList>
            <consortium name="The Broad Institute Genomics Platform"/>
            <consortium name="The Broad Institute Genome Sequencing Center for Infectious Disease"/>
            <person name="Wu L."/>
            <person name="Ma J."/>
        </authorList>
    </citation>
    <scope>NUCLEOTIDE SEQUENCE [LARGE SCALE GENOMIC DNA]</scope>
    <source>
        <strain evidence="2 3">JCM 16013</strain>
    </source>
</reference>
<evidence type="ECO:0000313" key="3">
    <source>
        <dbReference type="Proteomes" id="UP001499854"/>
    </source>
</evidence>
<dbReference type="Gene3D" id="3.30.1310.20">
    <property type="entry name" value="PRTase-like"/>
    <property type="match status" value="1"/>
</dbReference>